<evidence type="ECO:0000313" key="2">
    <source>
        <dbReference type="EMBL" id="RGZ90745.1"/>
    </source>
</evidence>
<accession>A0A413Q553</accession>
<feature type="transmembrane region" description="Helical" evidence="1">
    <location>
        <begin position="12"/>
        <end position="29"/>
    </location>
</feature>
<dbReference type="EMBL" id="QSES01000021">
    <property type="protein sequence ID" value="RGZ90745.1"/>
    <property type="molecule type" value="Genomic_DNA"/>
</dbReference>
<keyword evidence="1" id="KW-0812">Transmembrane</keyword>
<name>A0A413Q553_9FIRM</name>
<reference evidence="2 3" key="1">
    <citation type="submission" date="2018-08" db="EMBL/GenBank/DDBJ databases">
        <title>A genome reference for cultivated species of the human gut microbiota.</title>
        <authorList>
            <person name="Zou Y."/>
            <person name="Xue W."/>
            <person name="Luo G."/>
        </authorList>
    </citation>
    <scope>NUCLEOTIDE SEQUENCE [LARGE SCALE GENOMIC DNA]</scope>
    <source>
        <strain evidence="2 3">AM47-6BH</strain>
    </source>
</reference>
<organism evidence="2 3">
    <name type="scientific">Agathobacter rectalis</name>
    <dbReference type="NCBI Taxonomy" id="39491"/>
    <lineage>
        <taxon>Bacteria</taxon>
        <taxon>Bacillati</taxon>
        <taxon>Bacillota</taxon>
        <taxon>Clostridia</taxon>
        <taxon>Lachnospirales</taxon>
        <taxon>Lachnospiraceae</taxon>
        <taxon>Agathobacter</taxon>
    </lineage>
</organism>
<evidence type="ECO:0000256" key="1">
    <source>
        <dbReference type="SAM" id="Phobius"/>
    </source>
</evidence>
<dbReference type="Proteomes" id="UP000283721">
    <property type="component" value="Unassembled WGS sequence"/>
</dbReference>
<proteinExistence type="predicted"/>
<dbReference type="AlphaFoldDB" id="A0A413Q553"/>
<keyword evidence="1" id="KW-1133">Transmembrane helix</keyword>
<protein>
    <submittedName>
        <fullName evidence="2">Uncharacterized protein</fullName>
    </submittedName>
</protein>
<gene>
    <name evidence="2" type="ORF">DW967_11220</name>
</gene>
<sequence length="194" mass="22486">MEVVTEILESNLVSAIIALIGVIISLKWSTGETTKRMEQALKVYESELNRKVYVSSKRADMEFEVFQSLSKNCGEILQLMQRLYPDKLSTFQINYAEKTDLNELALKIRDLEIGINNSRAFISSEIISLYSELLKNAETFFVDADKHNLCWDDSKEDHIKKTELRDVAYQSRKSFEQNWINVSEQVKKYLRGAE</sequence>
<comment type="caution">
    <text evidence="2">The sequence shown here is derived from an EMBL/GenBank/DDBJ whole genome shotgun (WGS) entry which is preliminary data.</text>
</comment>
<evidence type="ECO:0000313" key="3">
    <source>
        <dbReference type="Proteomes" id="UP000283721"/>
    </source>
</evidence>
<keyword evidence="1" id="KW-0472">Membrane</keyword>